<dbReference type="Proteomes" id="UP001249851">
    <property type="component" value="Unassembled WGS sequence"/>
</dbReference>
<name>A0AAD9Q5P7_ACRCE</name>
<evidence type="ECO:0000313" key="2">
    <source>
        <dbReference type="Proteomes" id="UP001249851"/>
    </source>
</evidence>
<accession>A0AAD9Q5P7</accession>
<reference evidence="1" key="1">
    <citation type="journal article" date="2023" name="G3 (Bethesda)">
        <title>Whole genome assembly and annotation of the endangered Caribbean coral Acropora cervicornis.</title>
        <authorList>
            <person name="Selwyn J.D."/>
            <person name="Vollmer S.V."/>
        </authorList>
    </citation>
    <scope>NUCLEOTIDE SEQUENCE</scope>
    <source>
        <strain evidence="1">K2</strain>
    </source>
</reference>
<gene>
    <name evidence="1" type="ORF">P5673_023230</name>
</gene>
<protein>
    <submittedName>
        <fullName evidence="1">Uncharacterized protein</fullName>
    </submittedName>
</protein>
<reference evidence="1" key="2">
    <citation type="journal article" date="2023" name="Science">
        <title>Genomic signatures of disease resistance in endangered staghorn corals.</title>
        <authorList>
            <person name="Vollmer S.V."/>
            <person name="Selwyn J.D."/>
            <person name="Despard B.A."/>
            <person name="Roesel C.L."/>
        </authorList>
    </citation>
    <scope>NUCLEOTIDE SEQUENCE</scope>
    <source>
        <strain evidence="1">K2</strain>
    </source>
</reference>
<evidence type="ECO:0000313" key="1">
    <source>
        <dbReference type="EMBL" id="KAK2555247.1"/>
    </source>
</evidence>
<organism evidence="1 2">
    <name type="scientific">Acropora cervicornis</name>
    <name type="common">Staghorn coral</name>
    <dbReference type="NCBI Taxonomy" id="6130"/>
    <lineage>
        <taxon>Eukaryota</taxon>
        <taxon>Metazoa</taxon>
        <taxon>Cnidaria</taxon>
        <taxon>Anthozoa</taxon>
        <taxon>Hexacorallia</taxon>
        <taxon>Scleractinia</taxon>
        <taxon>Astrocoeniina</taxon>
        <taxon>Acroporidae</taxon>
        <taxon>Acropora</taxon>
    </lineage>
</organism>
<keyword evidence="2" id="KW-1185">Reference proteome</keyword>
<dbReference type="EMBL" id="JARQWQ010000064">
    <property type="protein sequence ID" value="KAK2555247.1"/>
    <property type="molecule type" value="Genomic_DNA"/>
</dbReference>
<dbReference type="AlphaFoldDB" id="A0AAD9Q5P7"/>
<comment type="caution">
    <text evidence="1">The sequence shown here is derived from an EMBL/GenBank/DDBJ whole genome shotgun (WGS) entry which is preliminary data.</text>
</comment>
<proteinExistence type="predicted"/>
<sequence length="76" mass="8382">MVPLKNLCDLNSANESEGEDTGCYSDSKLQICRAVVTLIPAKVHDGLVALQLTKKCSYFEVLHQVIRRLPLAALHC</sequence>